<organism evidence="2 3">
    <name type="scientific">Pedobacter quisquiliarum</name>
    <dbReference type="NCBI Taxonomy" id="1834438"/>
    <lineage>
        <taxon>Bacteria</taxon>
        <taxon>Pseudomonadati</taxon>
        <taxon>Bacteroidota</taxon>
        <taxon>Sphingobacteriia</taxon>
        <taxon>Sphingobacteriales</taxon>
        <taxon>Sphingobacteriaceae</taxon>
        <taxon>Pedobacter</taxon>
    </lineage>
</organism>
<evidence type="ECO:0000313" key="3">
    <source>
        <dbReference type="Proteomes" id="UP000651668"/>
    </source>
</evidence>
<sequence length="303" mass="34161">MKSLNYIIGFALLFGGACKSIKPNGAGGDAAFPAFSTEAHRGGRGLMPENTIMAMKKAMDLGVTTLEMDTHITGDNQVVLSHDEYLNPLFTLTPEGKEITKEASKQLILYKMPYEELRKYDVGSKFYSKFPEQLKVKAQIPLLSAVIDSVQQYAKEKGMKQPFYNIETKMGKDGDNLLNPAPEVFVKLLMDVIRAKKISPNVVIQSFDVRTIQYLHKQYPEIRTSYLVDKGNLEDNLKKLGYIPFIYSPAYKLVDAELVKQCHERNMKVIPWTPNTREEIAQLKSLGVDGIISDYPNMLVEKP</sequence>
<dbReference type="AlphaFoldDB" id="A0A916X9Z7"/>
<name>A0A916X9Z7_9SPHI</name>
<evidence type="ECO:0000313" key="2">
    <source>
        <dbReference type="EMBL" id="GGC56125.1"/>
    </source>
</evidence>
<gene>
    <name evidence="2" type="primary">glpQ</name>
    <name evidence="2" type="ORF">GCM10011387_07110</name>
</gene>
<dbReference type="Pfam" id="PF03009">
    <property type="entry name" value="GDPD"/>
    <property type="match status" value="1"/>
</dbReference>
<comment type="caution">
    <text evidence="2">The sequence shown here is derived from an EMBL/GenBank/DDBJ whole genome shotgun (WGS) entry which is preliminary data.</text>
</comment>
<dbReference type="Gene3D" id="3.20.20.190">
    <property type="entry name" value="Phosphatidylinositol (PI) phosphodiesterase"/>
    <property type="match status" value="1"/>
</dbReference>
<dbReference type="PROSITE" id="PS51704">
    <property type="entry name" value="GP_PDE"/>
    <property type="match status" value="1"/>
</dbReference>
<protein>
    <submittedName>
        <fullName evidence="2">Glycerophosphoryl diester phosphodiesterase</fullName>
    </submittedName>
</protein>
<dbReference type="PANTHER" id="PTHR46211:SF14">
    <property type="entry name" value="GLYCEROPHOSPHODIESTER PHOSPHODIESTERASE"/>
    <property type="match status" value="1"/>
</dbReference>
<dbReference type="EMBL" id="BMIL01000002">
    <property type="protein sequence ID" value="GGC56125.1"/>
    <property type="molecule type" value="Genomic_DNA"/>
</dbReference>
<dbReference type="PROSITE" id="PS51257">
    <property type="entry name" value="PROKAR_LIPOPROTEIN"/>
    <property type="match status" value="1"/>
</dbReference>
<dbReference type="PANTHER" id="PTHR46211">
    <property type="entry name" value="GLYCEROPHOSPHORYL DIESTER PHOSPHODIESTERASE"/>
    <property type="match status" value="1"/>
</dbReference>
<dbReference type="Proteomes" id="UP000651668">
    <property type="component" value="Unassembled WGS sequence"/>
</dbReference>
<accession>A0A916X9Z7</accession>
<keyword evidence="3" id="KW-1185">Reference proteome</keyword>
<dbReference type="RefSeq" id="WP_188625463.1">
    <property type="nucleotide sequence ID" value="NZ_BMIL01000002.1"/>
</dbReference>
<evidence type="ECO:0000259" key="1">
    <source>
        <dbReference type="PROSITE" id="PS51704"/>
    </source>
</evidence>
<dbReference type="SUPFAM" id="SSF51695">
    <property type="entry name" value="PLC-like phosphodiesterases"/>
    <property type="match status" value="1"/>
</dbReference>
<reference evidence="2" key="1">
    <citation type="journal article" date="2014" name="Int. J. Syst. Evol. Microbiol.">
        <title>Complete genome sequence of Corynebacterium casei LMG S-19264T (=DSM 44701T), isolated from a smear-ripened cheese.</title>
        <authorList>
            <consortium name="US DOE Joint Genome Institute (JGI-PGF)"/>
            <person name="Walter F."/>
            <person name="Albersmeier A."/>
            <person name="Kalinowski J."/>
            <person name="Ruckert C."/>
        </authorList>
    </citation>
    <scope>NUCLEOTIDE SEQUENCE</scope>
    <source>
        <strain evidence="2">CGMCC 1.15343</strain>
    </source>
</reference>
<reference evidence="2" key="2">
    <citation type="submission" date="2020-09" db="EMBL/GenBank/DDBJ databases">
        <authorList>
            <person name="Sun Q."/>
            <person name="Zhou Y."/>
        </authorList>
    </citation>
    <scope>NUCLEOTIDE SEQUENCE</scope>
    <source>
        <strain evidence="2">CGMCC 1.15343</strain>
    </source>
</reference>
<dbReference type="GO" id="GO:0008081">
    <property type="term" value="F:phosphoric diester hydrolase activity"/>
    <property type="evidence" value="ECO:0007669"/>
    <property type="project" value="InterPro"/>
</dbReference>
<dbReference type="GO" id="GO:0006629">
    <property type="term" value="P:lipid metabolic process"/>
    <property type="evidence" value="ECO:0007669"/>
    <property type="project" value="InterPro"/>
</dbReference>
<dbReference type="InterPro" id="IPR017946">
    <property type="entry name" value="PLC-like_Pdiesterase_TIM-brl"/>
</dbReference>
<dbReference type="InterPro" id="IPR030395">
    <property type="entry name" value="GP_PDE_dom"/>
</dbReference>
<proteinExistence type="predicted"/>
<feature type="domain" description="GP-PDE" evidence="1">
    <location>
        <begin position="35"/>
        <end position="303"/>
    </location>
</feature>